<feature type="transmembrane region" description="Helical" evidence="1">
    <location>
        <begin position="207"/>
        <end position="230"/>
    </location>
</feature>
<proteinExistence type="predicted"/>
<keyword evidence="3" id="KW-1185">Reference proteome</keyword>
<evidence type="ECO:0000313" key="2">
    <source>
        <dbReference type="EMBL" id="MET9845236.1"/>
    </source>
</evidence>
<accession>A0ABV2UUK3</accession>
<feature type="transmembrane region" description="Helical" evidence="1">
    <location>
        <begin position="80"/>
        <end position="97"/>
    </location>
</feature>
<feature type="transmembrane region" description="Helical" evidence="1">
    <location>
        <begin position="6"/>
        <end position="29"/>
    </location>
</feature>
<evidence type="ECO:0000313" key="3">
    <source>
        <dbReference type="Proteomes" id="UP001550210"/>
    </source>
</evidence>
<dbReference type="Pfam" id="PF11139">
    <property type="entry name" value="SfLAP"/>
    <property type="match status" value="1"/>
</dbReference>
<sequence>MSTALLLSLAGLALLDSTSMGTLFIPVWLLLAPGRFNVGKVLVYLVTITVFYFGVGLAIVYGADNLFSVAGEALDARTGLWIQLGVGVGLFLLSFRFDPKRQEKKGKNSTGKWRDRVGSNSSAGWMVGLALLAGLAEVATMLPYLGAISMLTTSGLNTVEITTLLAGYCLVMVVPAVVLLAGRVLLRSAVEPALQRMNAWISKRATGATGWILAIAGFLVARDAAARLWVPEAFN</sequence>
<dbReference type="EMBL" id="JBEXPZ010000013">
    <property type="protein sequence ID" value="MET9845236.1"/>
    <property type="molecule type" value="Genomic_DNA"/>
</dbReference>
<comment type="caution">
    <text evidence="2">The sequence shown here is derived from an EMBL/GenBank/DDBJ whole genome shotgun (WGS) entry which is preliminary data.</text>
</comment>
<evidence type="ECO:0000256" key="1">
    <source>
        <dbReference type="SAM" id="Phobius"/>
    </source>
</evidence>
<reference evidence="2 3" key="1">
    <citation type="submission" date="2024-06" db="EMBL/GenBank/DDBJ databases">
        <title>The Natural Products Discovery Center: Release of the First 8490 Sequenced Strains for Exploring Actinobacteria Biosynthetic Diversity.</title>
        <authorList>
            <person name="Kalkreuter E."/>
            <person name="Kautsar S.A."/>
            <person name="Yang D."/>
            <person name="Bader C.D."/>
            <person name="Teijaro C.N."/>
            <person name="Fluegel L."/>
            <person name="Davis C.M."/>
            <person name="Simpson J.R."/>
            <person name="Lauterbach L."/>
            <person name="Steele A.D."/>
            <person name="Gui C."/>
            <person name="Meng S."/>
            <person name="Li G."/>
            <person name="Viehrig K."/>
            <person name="Ye F."/>
            <person name="Su P."/>
            <person name="Kiefer A.F."/>
            <person name="Nichols A."/>
            <person name="Cepeda A.J."/>
            <person name="Yan W."/>
            <person name="Fan B."/>
            <person name="Jiang Y."/>
            <person name="Adhikari A."/>
            <person name="Zheng C.-J."/>
            <person name="Schuster L."/>
            <person name="Cowan T.M."/>
            <person name="Smanski M.J."/>
            <person name="Chevrette M.G."/>
            <person name="De Carvalho L.P.S."/>
            <person name="Shen B."/>
        </authorList>
    </citation>
    <scope>NUCLEOTIDE SEQUENCE [LARGE SCALE GENOMIC DNA]</scope>
    <source>
        <strain evidence="2 3">NPDC006434</strain>
    </source>
</reference>
<dbReference type="InterPro" id="IPR021315">
    <property type="entry name" value="Gap/Sap"/>
</dbReference>
<name>A0ABV2UUK3_9ACTN</name>
<organism evidence="2 3">
    <name type="scientific">Streptomyces ossamyceticus</name>
    <dbReference type="NCBI Taxonomy" id="249581"/>
    <lineage>
        <taxon>Bacteria</taxon>
        <taxon>Bacillati</taxon>
        <taxon>Actinomycetota</taxon>
        <taxon>Actinomycetes</taxon>
        <taxon>Kitasatosporales</taxon>
        <taxon>Streptomycetaceae</taxon>
        <taxon>Streptomyces</taxon>
    </lineage>
</organism>
<gene>
    <name evidence="2" type="ORF">ABZZ21_11765</name>
</gene>
<keyword evidence="1" id="KW-0472">Membrane</keyword>
<feature type="transmembrane region" description="Helical" evidence="1">
    <location>
        <begin position="165"/>
        <end position="186"/>
    </location>
</feature>
<dbReference type="Proteomes" id="UP001550210">
    <property type="component" value="Unassembled WGS sequence"/>
</dbReference>
<dbReference type="RefSeq" id="WP_055714936.1">
    <property type="nucleotide sequence ID" value="NZ_JBEGHN010000012.1"/>
</dbReference>
<feature type="transmembrane region" description="Helical" evidence="1">
    <location>
        <begin position="41"/>
        <end position="60"/>
    </location>
</feature>
<keyword evidence="1" id="KW-1133">Transmembrane helix</keyword>
<keyword evidence="1" id="KW-0812">Transmembrane</keyword>
<feature type="transmembrane region" description="Helical" evidence="1">
    <location>
        <begin position="123"/>
        <end position="145"/>
    </location>
</feature>
<protein>
    <submittedName>
        <fullName evidence="2">GAP family protein</fullName>
    </submittedName>
</protein>